<dbReference type="STRING" id="1121937.GCA_000423125_01854"/>
<evidence type="ECO:0000313" key="7">
    <source>
        <dbReference type="EMBL" id="HAN28366.1"/>
    </source>
</evidence>
<feature type="domain" description="TauD/TfdA-like" evidence="6">
    <location>
        <begin position="5"/>
        <end position="294"/>
    </location>
</feature>
<evidence type="ECO:0000256" key="3">
    <source>
        <dbReference type="ARBA" id="ARBA00022964"/>
    </source>
</evidence>
<organism evidence="7 8">
    <name type="scientific">Haliea salexigens</name>
    <dbReference type="NCBI Taxonomy" id="287487"/>
    <lineage>
        <taxon>Bacteria</taxon>
        <taxon>Pseudomonadati</taxon>
        <taxon>Pseudomonadota</taxon>
        <taxon>Gammaproteobacteria</taxon>
        <taxon>Cellvibrionales</taxon>
        <taxon>Halieaceae</taxon>
        <taxon>Haliea</taxon>
    </lineage>
</organism>
<protein>
    <submittedName>
        <fullName evidence="7">TauD/TfdA family dioxygenase</fullName>
    </submittedName>
</protein>
<dbReference type="AlphaFoldDB" id="A0A3C1KQ78"/>
<evidence type="ECO:0000256" key="1">
    <source>
        <dbReference type="ARBA" id="ARBA00005896"/>
    </source>
</evidence>
<dbReference type="InterPro" id="IPR042098">
    <property type="entry name" value="TauD-like_sf"/>
</dbReference>
<dbReference type="GO" id="GO:0046872">
    <property type="term" value="F:metal ion binding"/>
    <property type="evidence" value="ECO:0007669"/>
    <property type="project" value="UniProtKB-KW"/>
</dbReference>
<name>A0A3C1KQ78_9GAMM</name>
<evidence type="ECO:0000256" key="5">
    <source>
        <dbReference type="ARBA" id="ARBA00023004"/>
    </source>
</evidence>
<dbReference type="Proteomes" id="UP000259273">
    <property type="component" value="Unassembled WGS sequence"/>
</dbReference>
<dbReference type="Pfam" id="PF02668">
    <property type="entry name" value="TauD"/>
    <property type="match status" value="1"/>
</dbReference>
<keyword evidence="2" id="KW-0479">Metal-binding</keyword>
<dbReference type="SUPFAM" id="SSF51197">
    <property type="entry name" value="Clavaminate synthase-like"/>
    <property type="match status" value="1"/>
</dbReference>
<dbReference type="Gene3D" id="3.60.130.10">
    <property type="entry name" value="Clavaminate synthase-like"/>
    <property type="match status" value="1"/>
</dbReference>
<dbReference type="InterPro" id="IPR051178">
    <property type="entry name" value="TfdA_dioxygenase"/>
</dbReference>
<evidence type="ECO:0000313" key="8">
    <source>
        <dbReference type="Proteomes" id="UP000259273"/>
    </source>
</evidence>
<comment type="similarity">
    <text evidence="1">Belongs to the TfdA dioxygenase family.</text>
</comment>
<evidence type="ECO:0000259" key="6">
    <source>
        <dbReference type="Pfam" id="PF02668"/>
    </source>
</evidence>
<keyword evidence="4" id="KW-0560">Oxidoreductase</keyword>
<evidence type="ECO:0000256" key="2">
    <source>
        <dbReference type="ARBA" id="ARBA00022723"/>
    </source>
</evidence>
<sequence>MSLTVKPLANIGAEISGLDINEPVSEALAKELKDLWYEYGVLLIRGQKVSPESQIAFSRTFGPLEMHPLKAKTSEANPELFVLENGGDKDQYSTAFYKGEKIVGRLDWHIDLHYTGKPNHGALLTAVTVAKEDGLTGFGDLAAAYDALDDDTKALLDKLEVAYSFSMQRRHMRYVDVEGYEPGPYSPTKPSDIGFPDFPDSVYPAAHSHPVTGRKVLGIVEQFLDRVITPQQFGLSNDESIELLERLVAHTRKPEFHYFHQWQEGDLVLWDNWRIMHCATGTKPGVRRVINRTTIEGNTMLGRVLGAER</sequence>
<gene>
    <name evidence="7" type="ORF">DCP75_11730</name>
</gene>
<dbReference type="InterPro" id="IPR003819">
    <property type="entry name" value="TauD/TfdA-like"/>
</dbReference>
<dbReference type="EMBL" id="DMND01000156">
    <property type="protein sequence ID" value="HAN28366.1"/>
    <property type="molecule type" value="Genomic_DNA"/>
</dbReference>
<dbReference type="GO" id="GO:0016706">
    <property type="term" value="F:2-oxoglutarate-dependent dioxygenase activity"/>
    <property type="evidence" value="ECO:0007669"/>
    <property type="project" value="UniProtKB-ARBA"/>
</dbReference>
<proteinExistence type="inferred from homology"/>
<evidence type="ECO:0000256" key="4">
    <source>
        <dbReference type="ARBA" id="ARBA00023002"/>
    </source>
</evidence>
<reference evidence="7 8" key="1">
    <citation type="journal article" date="2018" name="Nat. Biotechnol.">
        <title>A standardized bacterial taxonomy based on genome phylogeny substantially revises the tree of life.</title>
        <authorList>
            <person name="Parks D.H."/>
            <person name="Chuvochina M."/>
            <person name="Waite D.W."/>
            <person name="Rinke C."/>
            <person name="Skarshewski A."/>
            <person name="Chaumeil P.A."/>
            <person name="Hugenholtz P."/>
        </authorList>
    </citation>
    <scope>NUCLEOTIDE SEQUENCE [LARGE SCALE GENOMIC DNA]</scope>
    <source>
        <strain evidence="7">UBA9158</strain>
    </source>
</reference>
<accession>A0A3C1KQ78</accession>
<comment type="caution">
    <text evidence="7">The sequence shown here is derived from an EMBL/GenBank/DDBJ whole genome shotgun (WGS) entry which is preliminary data.</text>
</comment>
<keyword evidence="3 7" id="KW-0223">Dioxygenase</keyword>
<keyword evidence="5" id="KW-0408">Iron</keyword>
<dbReference type="PANTHER" id="PTHR43779">
    <property type="entry name" value="DIOXYGENASE RV0097-RELATED"/>
    <property type="match status" value="1"/>
</dbReference>
<dbReference type="PANTHER" id="PTHR43779:SF3">
    <property type="entry name" value="(3R)-3-[(CARBOXYMETHYL)AMINO]FATTY ACID OXYGENASE_DECARBOXYLASE"/>
    <property type="match status" value="1"/>
</dbReference>